<sequence length="69" mass="8086">MPRYQSEKVNVLAYHVHVVIEAQTGVWANAVKYMKSASSKKLKREIRVYEKKQYIKEEEYGQGATVHMQ</sequence>
<name>X1JT06_9ZZZZ</name>
<dbReference type="EMBL" id="BART01000358">
    <property type="protein sequence ID" value="GAG71204.1"/>
    <property type="molecule type" value="Genomic_DNA"/>
</dbReference>
<evidence type="ECO:0008006" key="3">
    <source>
        <dbReference type="Google" id="ProtNLM"/>
    </source>
</evidence>
<reference evidence="2" key="1">
    <citation type="journal article" date="2014" name="Front. Microbiol.">
        <title>High frequency of phylogenetically diverse reductive dehalogenase-homologous genes in deep subseafloor sedimentary metagenomes.</title>
        <authorList>
            <person name="Kawai M."/>
            <person name="Futagami T."/>
            <person name="Toyoda A."/>
            <person name="Takaki Y."/>
            <person name="Nishi S."/>
            <person name="Hori S."/>
            <person name="Arai W."/>
            <person name="Tsubouchi T."/>
            <person name="Morono Y."/>
            <person name="Uchiyama I."/>
            <person name="Ito T."/>
            <person name="Fujiyama A."/>
            <person name="Inagaki F."/>
            <person name="Takami H."/>
        </authorList>
    </citation>
    <scope>NUCLEOTIDE SEQUENCE</scope>
    <source>
        <strain evidence="2">Expedition CK06-06</strain>
    </source>
</reference>
<protein>
    <recommendedName>
        <fullName evidence="3">Transposase IS200-like domain-containing protein</fullName>
    </recommendedName>
</protein>
<evidence type="ECO:0000313" key="1">
    <source>
        <dbReference type="EMBL" id="GAG71204.1"/>
    </source>
</evidence>
<gene>
    <name evidence="1" type="ORF">S01H4_01820</name>
    <name evidence="2" type="ORF">S06H3_07188</name>
</gene>
<dbReference type="AlphaFoldDB" id="X1JT06"/>
<accession>X1JT06</accession>
<evidence type="ECO:0000313" key="2">
    <source>
        <dbReference type="EMBL" id="GAH97202.1"/>
    </source>
</evidence>
<organism evidence="2">
    <name type="scientific">marine sediment metagenome</name>
    <dbReference type="NCBI Taxonomy" id="412755"/>
    <lineage>
        <taxon>unclassified sequences</taxon>
        <taxon>metagenomes</taxon>
        <taxon>ecological metagenomes</taxon>
    </lineage>
</organism>
<dbReference type="EMBL" id="BARV01002884">
    <property type="protein sequence ID" value="GAH97202.1"/>
    <property type="molecule type" value="Genomic_DNA"/>
</dbReference>
<comment type="caution">
    <text evidence="2">The sequence shown here is derived from an EMBL/GenBank/DDBJ whole genome shotgun (WGS) entry which is preliminary data.</text>
</comment>
<proteinExistence type="predicted"/>